<organism evidence="2">
    <name type="scientific">uncultured Sulfurovum sp</name>
    <dbReference type="NCBI Taxonomy" id="269237"/>
    <lineage>
        <taxon>Bacteria</taxon>
        <taxon>Pseudomonadati</taxon>
        <taxon>Campylobacterota</taxon>
        <taxon>Epsilonproteobacteria</taxon>
        <taxon>Campylobacterales</taxon>
        <taxon>Sulfurovaceae</taxon>
        <taxon>Sulfurovum</taxon>
        <taxon>environmental samples</taxon>
    </lineage>
</organism>
<dbReference type="AlphaFoldDB" id="A0A6S6TH16"/>
<dbReference type="EMBL" id="CACVAR010000294">
    <property type="protein sequence ID" value="CAA6818614.1"/>
    <property type="molecule type" value="Genomic_DNA"/>
</dbReference>
<feature type="domain" description="DUF58" evidence="1">
    <location>
        <begin position="36"/>
        <end position="219"/>
    </location>
</feature>
<protein>
    <recommendedName>
        <fullName evidence="1">DUF58 domain-containing protein</fullName>
    </recommendedName>
</protein>
<accession>A0A6S6TH16</accession>
<gene>
    <name evidence="2" type="ORF">HELGO_WM20649</name>
</gene>
<proteinExistence type="predicted"/>
<reference evidence="2" key="1">
    <citation type="submission" date="2020-01" db="EMBL/GenBank/DDBJ databases">
        <authorList>
            <person name="Meier V. D."/>
            <person name="Meier V D."/>
        </authorList>
    </citation>
    <scope>NUCLEOTIDE SEQUENCE</scope>
    <source>
        <strain evidence="2">HLG_WM_MAG_03</strain>
    </source>
</reference>
<dbReference type="Pfam" id="PF01882">
    <property type="entry name" value="DUF58"/>
    <property type="match status" value="1"/>
</dbReference>
<name>A0A6S6TH16_9BACT</name>
<dbReference type="PANTHER" id="PTHR33608">
    <property type="entry name" value="BLL2464 PROTEIN"/>
    <property type="match status" value="1"/>
</dbReference>
<evidence type="ECO:0000313" key="2">
    <source>
        <dbReference type="EMBL" id="CAA6818614.1"/>
    </source>
</evidence>
<dbReference type="PANTHER" id="PTHR33608:SF6">
    <property type="entry name" value="BLL2464 PROTEIN"/>
    <property type="match status" value="1"/>
</dbReference>
<dbReference type="InterPro" id="IPR002881">
    <property type="entry name" value="DUF58"/>
</dbReference>
<sequence length="272" mass="31645">MDKFETIVLRAKEDVYTHLQGGNLAKLLGQGYDFSELRSYESSDDIRYISWINSAKSNELYVKKMHEERELLVHVSLLVDGRIVIGEKQALMTYILTFIAHSAFSTNNLFEASFSIGEALKQFESFKNLEAIDPMIKEFQNIEPLGLVLDYKKLPNKLLALQEQKSLFFVVGDFLDEVDLSVLAQKHELCVIMVRDRWEENPKIDSDVELVNPLSNASIFQGLSKKAITYYREQLKEHDEKLYGHFHQHNIKYVKVYDISEVFEKLEQLFYS</sequence>
<evidence type="ECO:0000259" key="1">
    <source>
        <dbReference type="Pfam" id="PF01882"/>
    </source>
</evidence>